<feature type="signal peptide" evidence="1">
    <location>
        <begin position="1"/>
        <end position="35"/>
    </location>
</feature>
<dbReference type="EMBL" id="JAAALK010000288">
    <property type="protein sequence ID" value="KAG8055103.1"/>
    <property type="molecule type" value="Genomic_DNA"/>
</dbReference>
<name>A0A8J5RZJ1_ZIZPA</name>
<feature type="chain" id="PRO_5035200608" evidence="1">
    <location>
        <begin position="36"/>
        <end position="70"/>
    </location>
</feature>
<dbReference type="OrthoDB" id="10429373at2759"/>
<evidence type="ECO:0000313" key="2">
    <source>
        <dbReference type="EMBL" id="KAG8055103.1"/>
    </source>
</evidence>
<evidence type="ECO:0000313" key="3">
    <source>
        <dbReference type="Proteomes" id="UP000729402"/>
    </source>
</evidence>
<reference evidence="2" key="1">
    <citation type="journal article" date="2021" name="bioRxiv">
        <title>Whole Genome Assembly and Annotation of Northern Wild Rice, Zizania palustris L., Supports a Whole Genome Duplication in the Zizania Genus.</title>
        <authorList>
            <person name="Haas M."/>
            <person name="Kono T."/>
            <person name="Macchietto M."/>
            <person name="Millas R."/>
            <person name="McGilp L."/>
            <person name="Shao M."/>
            <person name="Duquette J."/>
            <person name="Hirsch C.N."/>
            <person name="Kimball J."/>
        </authorList>
    </citation>
    <scope>NUCLEOTIDE SEQUENCE</scope>
    <source>
        <tissue evidence="2">Fresh leaf tissue</tissue>
    </source>
</reference>
<proteinExistence type="predicted"/>
<dbReference type="AlphaFoldDB" id="A0A8J5RZJ1"/>
<accession>A0A8J5RZJ1</accession>
<organism evidence="2 3">
    <name type="scientific">Zizania palustris</name>
    <name type="common">Northern wild rice</name>
    <dbReference type="NCBI Taxonomy" id="103762"/>
    <lineage>
        <taxon>Eukaryota</taxon>
        <taxon>Viridiplantae</taxon>
        <taxon>Streptophyta</taxon>
        <taxon>Embryophyta</taxon>
        <taxon>Tracheophyta</taxon>
        <taxon>Spermatophyta</taxon>
        <taxon>Magnoliopsida</taxon>
        <taxon>Liliopsida</taxon>
        <taxon>Poales</taxon>
        <taxon>Poaceae</taxon>
        <taxon>BOP clade</taxon>
        <taxon>Oryzoideae</taxon>
        <taxon>Oryzeae</taxon>
        <taxon>Zizaniinae</taxon>
        <taxon>Zizania</taxon>
    </lineage>
</organism>
<comment type="caution">
    <text evidence="2">The sequence shown here is derived from an EMBL/GenBank/DDBJ whole genome shotgun (WGS) entry which is preliminary data.</text>
</comment>
<gene>
    <name evidence="2" type="ORF">GUJ93_ZPchr0001g32080</name>
</gene>
<keyword evidence="3" id="KW-1185">Reference proteome</keyword>
<reference evidence="2" key="2">
    <citation type="submission" date="2021-02" db="EMBL/GenBank/DDBJ databases">
        <authorList>
            <person name="Kimball J.A."/>
            <person name="Haas M.W."/>
            <person name="Macchietto M."/>
            <person name="Kono T."/>
            <person name="Duquette J."/>
            <person name="Shao M."/>
        </authorList>
    </citation>
    <scope>NUCLEOTIDE SEQUENCE</scope>
    <source>
        <tissue evidence="2">Fresh leaf tissue</tissue>
    </source>
</reference>
<sequence>MATATATGHLRVFVVLLVVQACMLAMMAAPWTVQAGAVSTVLSNLCCPMHIAGCCDTAAATDAAGAAAGP</sequence>
<evidence type="ECO:0000256" key="1">
    <source>
        <dbReference type="SAM" id="SignalP"/>
    </source>
</evidence>
<keyword evidence="1" id="KW-0732">Signal</keyword>
<protein>
    <submittedName>
        <fullName evidence="2">Uncharacterized protein</fullName>
    </submittedName>
</protein>
<dbReference type="Proteomes" id="UP000729402">
    <property type="component" value="Unassembled WGS sequence"/>
</dbReference>